<proteinExistence type="predicted"/>
<keyword evidence="2" id="KW-1185">Reference proteome</keyword>
<evidence type="ECO:0000313" key="1">
    <source>
        <dbReference type="EMBL" id="KAJ7547754.1"/>
    </source>
</evidence>
<name>A0ACC2D0B9_DIPCM</name>
<dbReference type="EMBL" id="CM055099">
    <property type="protein sequence ID" value="KAJ7547754.1"/>
    <property type="molecule type" value="Genomic_DNA"/>
</dbReference>
<accession>A0ACC2D0B9</accession>
<comment type="caution">
    <text evidence="1">The sequence shown here is derived from an EMBL/GenBank/DDBJ whole genome shotgun (WGS) entry which is preliminary data.</text>
</comment>
<sequence>MYGHMNFIKEALAPLLFFAFQAAIKSETDRQRERAMDDDDEWQLSAEQLDALERDAKTQLAQRQRFSFSNTVSSALPLPSSSSSSSYSTMNLCQSSASSFFASSASNQLHSSPVKRCSVAAPQNSPYKPASFTSDFLQSSPLKRSSAVAFQVASPLRSSESPGKVFADRGGGMTPPLKNSDKAVPFKVFLDRPGSVAVETYYNQQLVAAFKSIRGHEWDHKRKLWVFPEHHFEDICKAAALCLPVHMEIDVVPPLSIPPDFLKLCKSSAMNITSPLDPSKSESCEPSSSQQSEENNTQDAANPFKPKRSLFFVVQVFLKDDDHIATRSPYHENIKRACQSVAGRSWNPVEKIWTFPRNNLENLVQALANISSPEVKVEAVPPLVISPPILHRDFVESCASPVADSQVLLDPICEARAHELRQNDFLNMPNDPGKDVAVKKLVVKLILHTSGKLAAKCDYDPQLVMTMRSISGAEWWSKERLWKFPLSCLCEIEQALSSVPNVQVEHLEPLVQRALSELNTLPKLEGQYDSIPKDLEAQLLPFQRTGVRFALLHGGRALIADEMGLGKTLQAIGIATCFQEDWPVLVIVPSALRIHWAVMLKKWLNIRPMDITVLMSQGLGSNRDGFNVVLSSGKTLVKLDGVFNIISYDIVPKLQQEFADMNFKVVIADESHYMKNGQAKRTIACVPLIQKAKYAVLLTGTPALSRPMELFKQLQALQPSVYQNLHEFGKRYCTGGVFGMYQGASNHEELHALLKSTIMIRRLKREVLSELPQKRRQQVEVHLHYIMKCSGNFDLFYVTYVDYTTHYSHCVVARVYLLSFLVFSSESAV</sequence>
<dbReference type="Proteomes" id="UP001162992">
    <property type="component" value="Chromosome 8"/>
</dbReference>
<reference evidence="2" key="1">
    <citation type="journal article" date="2024" name="Proc. Natl. Acad. Sci. U.S.A.">
        <title>Extraordinary preservation of gene collinearity over three hundred million years revealed in homosporous lycophytes.</title>
        <authorList>
            <person name="Li C."/>
            <person name="Wickell D."/>
            <person name="Kuo L.Y."/>
            <person name="Chen X."/>
            <person name="Nie B."/>
            <person name="Liao X."/>
            <person name="Peng D."/>
            <person name="Ji J."/>
            <person name="Jenkins J."/>
            <person name="Williams M."/>
            <person name="Shu S."/>
            <person name="Plott C."/>
            <person name="Barry K."/>
            <person name="Rajasekar S."/>
            <person name="Grimwood J."/>
            <person name="Han X."/>
            <person name="Sun S."/>
            <person name="Hou Z."/>
            <person name="He W."/>
            <person name="Dai G."/>
            <person name="Sun C."/>
            <person name="Schmutz J."/>
            <person name="Leebens-Mack J.H."/>
            <person name="Li F.W."/>
            <person name="Wang L."/>
        </authorList>
    </citation>
    <scope>NUCLEOTIDE SEQUENCE [LARGE SCALE GENOMIC DNA]</scope>
    <source>
        <strain evidence="2">cv. PW_Plant_1</strain>
    </source>
</reference>
<gene>
    <name evidence="1" type="ORF">O6H91_08G102600</name>
</gene>
<organism evidence="1 2">
    <name type="scientific">Diphasiastrum complanatum</name>
    <name type="common">Issler's clubmoss</name>
    <name type="synonym">Lycopodium complanatum</name>
    <dbReference type="NCBI Taxonomy" id="34168"/>
    <lineage>
        <taxon>Eukaryota</taxon>
        <taxon>Viridiplantae</taxon>
        <taxon>Streptophyta</taxon>
        <taxon>Embryophyta</taxon>
        <taxon>Tracheophyta</taxon>
        <taxon>Lycopodiopsida</taxon>
        <taxon>Lycopodiales</taxon>
        <taxon>Lycopodiaceae</taxon>
        <taxon>Lycopodioideae</taxon>
        <taxon>Diphasiastrum</taxon>
    </lineage>
</organism>
<protein>
    <submittedName>
        <fullName evidence="1">Uncharacterized protein</fullName>
    </submittedName>
</protein>
<evidence type="ECO:0000313" key="2">
    <source>
        <dbReference type="Proteomes" id="UP001162992"/>
    </source>
</evidence>